<dbReference type="InterPro" id="IPR007156">
    <property type="entry name" value="MamQ_LemA"/>
</dbReference>
<comment type="subcellular location">
    <subcellularLocation>
        <location evidence="1">Membrane</location>
        <topology evidence="1">Single-pass membrane protein</topology>
    </subcellularLocation>
</comment>
<evidence type="ECO:0000256" key="4">
    <source>
        <dbReference type="ARBA" id="ARBA00022989"/>
    </source>
</evidence>
<dbReference type="AlphaFoldDB" id="A0AA49JX28"/>
<sequence length="184" mass="20388">MKAKWLLPVLTLFLSACGYNTIQTMDETAAAARQQIEVQLQRRADLVPNLVETVKGYAAQEERIFTEVAQARSALLGARSGGNIGEMANANQELTGALGRLLAISENYPQLKSDQNFLRLQDELTGTENRIAVSRTDYNNAVRDYNAYIRRFPAVLTAKVTGAKAREYFEVTNAANREAPKVSF</sequence>
<dbReference type="PANTHER" id="PTHR34478:SF2">
    <property type="entry name" value="MEMBRANE PROTEIN"/>
    <property type="match status" value="1"/>
</dbReference>
<dbReference type="SUPFAM" id="SSF140478">
    <property type="entry name" value="LemA-like"/>
    <property type="match status" value="1"/>
</dbReference>
<organism evidence="8 9">
    <name type="scientific">Pseudogemmatithrix spongiicola</name>
    <dbReference type="NCBI Taxonomy" id="3062599"/>
    <lineage>
        <taxon>Bacteria</taxon>
        <taxon>Pseudomonadati</taxon>
        <taxon>Gemmatimonadota</taxon>
        <taxon>Gemmatimonadia</taxon>
        <taxon>Gemmatimonadales</taxon>
        <taxon>Gemmatimonadaceae</taxon>
        <taxon>Pseudogemmatithrix</taxon>
    </lineage>
</organism>
<dbReference type="Proteomes" id="UP001229955">
    <property type="component" value="Chromosome"/>
</dbReference>
<dbReference type="GO" id="GO:0016020">
    <property type="term" value="C:membrane"/>
    <property type="evidence" value="ECO:0007669"/>
    <property type="project" value="UniProtKB-SubCell"/>
</dbReference>
<evidence type="ECO:0000313" key="7">
    <source>
        <dbReference type="EMBL" id="WKW10841.1"/>
    </source>
</evidence>
<dbReference type="EMBL" id="CP130612">
    <property type="protein sequence ID" value="WKW10841.1"/>
    <property type="molecule type" value="Genomic_DNA"/>
</dbReference>
<reference evidence="8" key="1">
    <citation type="submission" date="2023-07" db="EMBL/GenBank/DDBJ databases">
        <authorList>
            <person name="Haufschild T."/>
            <person name="Kallscheuer N."/>
            <person name="Hammer J."/>
            <person name="Kohn T."/>
            <person name="Kabuu M."/>
            <person name="Jogler M."/>
            <person name="Wohfarth N."/>
            <person name="Heuer A."/>
            <person name="Rohde M."/>
            <person name="van Teeseling M.C.F."/>
            <person name="Jogler C."/>
        </authorList>
    </citation>
    <scope>NUCLEOTIDE SEQUENCE</scope>
    <source>
        <strain evidence="7">Strain 138</strain>
        <strain evidence="8">Strain 318</strain>
    </source>
</reference>
<evidence type="ECO:0000256" key="6">
    <source>
        <dbReference type="SAM" id="SignalP"/>
    </source>
</evidence>
<gene>
    <name evidence="7" type="ORF">Strain138_000073</name>
    <name evidence="8" type="ORF">Strain318_000073</name>
</gene>
<dbReference type="PROSITE" id="PS51257">
    <property type="entry name" value="PROKAR_LIPOPROTEIN"/>
    <property type="match status" value="1"/>
</dbReference>
<evidence type="ECO:0000256" key="3">
    <source>
        <dbReference type="ARBA" id="ARBA00022692"/>
    </source>
</evidence>
<keyword evidence="4" id="KW-1133">Transmembrane helix</keyword>
<dbReference type="Pfam" id="PF04011">
    <property type="entry name" value="LemA"/>
    <property type="match status" value="1"/>
</dbReference>
<dbReference type="Gene3D" id="1.20.1440.20">
    <property type="entry name" value="LemA-like domain"/>
    <property type="match status" value="1"/>
</dbReference>
<keyword evidence="3" id="KW-0812">Transmembrane</keyword>
<comment type="similarity">
    <text evidence="2">Belongs to the LemA family.</text>
</comment>
<keyword evidence="6" id="KW-0732">Signal</keyword>
<dbReference type="EMBL" id="CP130613">
    <property type="protein sequence ID" value="WKW13750.1"/>
    <property type="molecule type" value="Genomic_DNA"/>
</dbReference>
<evidence type="ECO:0000313" key="9">
    <source>
        <dbReference type="Proteomes" id="UP001229955"/>
    </source>
</evidence>
<keyword evidence="5" id="KW-0472">Membrane</keyword>
<accession>A0AA49JX28</accession>
<accession>A0AA49Q3F5</accession>
<dbReference type="PANTHER" id="PTHR34478">
    <property type="entry name" value="PROTEIN LEMA"/>
    <property type="match status" value="1"/>
</dbReference>
<dbReference type="RefSeq" id="WP_367886551.1">
    <property type="nucleotide sequence ID" value="NZ_CP130612.1"/>
</dbReference>
<dbReference type="InterPro" id="IPR023353">
    <property type="entry name" value="LemA-like_dom_sf"/>
</dbReference>
<name>A0AA49JX28_9BACT</name>
<evidence type="ECO:0000256" key="1">
    <source>
        <dbReference type="ARBA" id="ARBA00004167"/>
    </source>
</evidence>
<protein>
    <submittedName>
        <fullName evidence="8">LemA family protein</fullName>
    </submittedName>
</protein>
<feature type="chain" id="PRO_5041430640" evidence="6">
    <location>
        <begin position="19"/>
        <end position="184"/>
    </location>
</feature>
<keyword evidence="9" id="KW-1185">Reference proteome</keyword>
<evidence type="ECO:0000256" key="5">
    <source>
        <dbReference type="ARBA" id="ARBA00023136"/>
    </source>
</evidence>
<dbReference type="KEGG" id="pspc:Strain318_000073"/>
<evidence type="ECO:0000313" key="8">
    <source>
        <dbReference type="EMBL" id="WKW13750.1"/>
    </source>
</evidence>
<evidence type="ECO:0000256" key="2">
    <source>
        <dbReference type="ARBA" id="ARBA00008854"/>
    </source>
</evidence>
<feature type="signal peptide" evidence="6">
    <location>
        <begin position="1"/>
        <end position="18"/>
    </location>
</feature>
<proteinExistence type="inferred from homology"/>